<sequence length="238" mass="27508">MARNRKSNRCSPKRRPETDSGRGSRNTRDDSHRRDRADGIGDRKSRSTRHSNSETRARKHRNHSRRHEVATDLDGDCLMDKTQPSPKHDTHQDQPATRQDTASSTVKRRHPAERPQRLPDHNREKPHERREAKKDYHFRRQLLYLLEQQRQVVEAWADSLGAGGPAEPMEWQPEQERVVYFARLPVEDDCYADRWRIGGTREAYPTLGSWASQQWLDGSMMCGAPAAAAESGLVQEIE</sequence>
<feature type="region of interest" description="Disordered" evidence="1">
    <location>
        <begin position="1"/>
        <end position="133"/>
    </location>
</feature>
<dbReference type="EMBL" id="VYYT01000433">
    <property type="protein sequence ID" value="KAK2736093.1"/>
    <property type="molecule type" value="Genomic_DNA"/>
</dbReference>
<evidence type="ECO:0000313" key="3">
    <source>
        <dbReference type="Proteomes" id="UP001281614"/>
    </source>
</evidence>
<gene>
    <name evidence="2" type="ORF">CKAH01_07847</name>
</gene>
<organism evidence="2 3">
    <name type="scientific">Colletotrichum kahawae</name>
    <name type="common">Coffee berry disease fungus</name>
    <dbReference type="NCBI Taxonomy" id="34407"/>
    <lineage>
        <taxon>Eukaryota</taxon>
        <taxon>Fungi</taxon>
        <taxon>Dikarya</taxon>
        <taxon>Ascomycota</taxon>
        <taxon>Pezizomycotina</taxon>
        <taxon>Sordariomycetes</taxon>
        <taxon>Hypocreomycetidae</taxon>
        <taxon>Glomerellales</taxon>
        <taxon>Glomerellaceae</taxon>
        <taxon>Colletotrichum</taxon>
        <taxon>Colletotrichum gloeosporioides species complex</taxon>
    </lineage>
</organism>
<feature type="compositionally biased region" description="Basic and acidic residues" evidence="1">
    <location>
        <begin position="14"/>
        <end position="56"/>
    </location>
</feature>
<feature type="compositionally biased region" description="Basic and acidic residues" evidence="1">
    <location>
        <begin position="112"/>
        <end position="133"/>
    </location>
</feature>
<name>A0AAD9Y5F1_COLKA</name>
<protein>
    <submittedName>
        <fullName evidence="2">Uncharacterized protein</fullName>
    </submittedName>
</protein>
<feature type="compositionally biased region" description="Basic residues" evidence="1">
    <location>
        <begin position="1"/>
        <end position="13"/>
    </location>
</feature>
<evidence type="ECO:0000256" key="1">
    <source>
        <dbReference type="SAM" id="MobiDB-lite"/>
    </source>
</evidence>
<keyword evidence="3" id="KW-1185">Reference proteome</keyword>
<proteinExistence type="predicted"/>
<feature type="compositionally biased region" description="Polar residues" evidence="1">
    <location>
        <begin position="93"/>
        <end position="105"/>
    </location>
</feature>
<dbReference type="AlphaFoldDB" id="A0AAD9Y5F1"/>
<evidence type="ECO:0000313" key="2">
    <source>
        <dbReference type="EMBL" id="KAK2736093.1"/>
    </source>
</evidence>
<reference evidence="2" key="1">
    <citation type="submission" date="2023-02" db="EMBL/GenBank/DDBJ databases">
        <title>Colletotrichum kahawae CIFC_Que2 genome sequencing and assembly.</title>
        <authorList>
            <person name="Baroncelli R."/>
        </authorList>
    </citation>
    <scope>NUCLEOTIDE SEQUENCE</scope>
    <source>
        <strain evidence="2">CIFC_Que2</strain>
    </source>
</reference>
<comment type="caution">
    <text evidence="2">The sequence shown here is derived from an EMBL/GenBank/DDBJ whole genome shotgun (WGS) entry which is preliminary data.</text>
</comment>
<feature type="compositionally biased region" description="Basic residues" evidence="1">
    <location>
        <begin position="57"/>
        <end position="66"/>
    </location>
</feature>
<dbReference type="Proteomes" id="UP001281614">
    <property type="component" value="Unassembled WGS sequence"/>
</dbReference>
<accession>A0AAD9Y5F1</accession>